<organism evidence="4">
    <name type="scientific">Rhipicephalus zambeziensis</name>
    <dbReference type="NCBI Taxonomy" id="60191"/>
    <lineage>
        <taxon>Eukaryota</taxon>
        <taxon>Metazoa</taxon>
        <taxon>Ecdysozoa</taxon>
        <taxon>Arthropoda</taxon>
        <taxon>Chelicerata</taxon>
        <taxon>Arachnida</taxon>
        <taxon>Acari</taxon>
        <taxon>Parasitiformes</taxon>
        <taxon>Ixodida</taxon>
        <taxon>Ixodoidea</taxon>
        <taxon>Ixodidae</taxon>
        <taxon>Rhipicephalinae</taxon>
        <taxon>Rhipicephalus</taxon>
        <taxon>Rhipicephalus</taxon>
    </lineage>
</organism>
<comment type="similarity">
    <text evidence="2">Belongs to the peptidase S1 family. CLIP subfamily.</text>
</comment>
<dbReference type="InterPro" id="IPR001254">
    <property type="entry name" value="Trypsin_dom"/>
</dbReference>
<accession>A0A224YP08</accession>
<protein>
    <submittedName>
        <fullName evidence="4">Tick serine protease</fullName>
    </submittedName>
</protein>
<dbReference type="InterPro" id="IPR043504">
    <property type="entry name" value="Peptidase_S1_PA_chymotrypsin"/>
</dbReference>
<dbReference type="PROSITE" id="PS50240">
    <property type="entry name" value="TRYPSIN_DOM"/>
    <property type="match status" value="1"/>
</dbReference>
<proteinExistence type="inferred from homology"/>
<dbReference type="GO" id="GO:0004252">
    <property type="term" value="F:serine-type endopeptidase activity"/>
    <property type="evidence" value="ECO:0007669"/>
    <property type="project" value="InterPro"/>
</dbReference>
<dbReference type="InterPro" id="IPR051487">
    <property type="entry name" value="Ser/Thr_Proteases_Immune/Dev"/>
</dbReference>
<evidence type="ECO:0000256" key="1">
    <source>
        <dbReference type="ARBA" id="ARBA00023157"/>
    </source>
</evidence>
<name>A0A224YP08_9ACAR</name>
<reference evidence="4" key="1">
    <citation type="journal article" date="2017" name="Parasit. Vectors">
        <title>Sialotranscriptomics of Rhipicephalus zambeziensis reveals intricate expression profiles of secretory proteins and suggests tight temporal transcriptional regulation during blood-feeding.</title>
        <authorList>
            <person name="de Castro M.H."/>
            <person name="de Klerk D."/>
            <person name="Pienaar R."/>
            <person name="Rees D.J.G."/>
            <person name="Mans B.J."/>
        </authorList>
    </citation>
    <scope>NUCLEOTIDE SEQUENCE</scope>
    <source>
        <tissue evidence="4">Salivary glands</tissue>
    </source>
</reference>
<dbReference type="Gene3D" id="2.40.10.10">
    <property type="entry name" value="Trypsin-like serine proteases"/>
    <property type="match status" value="2"/>
</dbReference>
<keyword evidence="4" id="KW-0378">Hydrolase</keyword>
<sequence>MLIHKDYDMYTSKHDIALLEVKYPFTFGEDVSPICLQVAPGPIVDKDAVAAGWGSAYYKGLAFDILRHTSVTIYPDQICSMMHWRYGYTPGIQCCSFKRGTGVCSGDSGGPLMIRTGVDRFQQVGISSYVSPLGCGGKEPDVYTRVNAYGLWLTQGVSSSAGYMPLQTAYML</sequence>
<dbReference type="InterPro" id="IPR009003">
    <property type="entry name" value="Peptidase_S1_PA"/>
</dbReference>
<dbReference type="InterPro" id="IPR033116">
    <property type="entry name" value="TRYPSIN_SER"/>
</dbReference>
<feature type="domain" description="Peptidase S1" evidence="3">
    <location>
        <begin position="1"/>
        <end position="158"/>
    </location>
</feature>
<evidence type="ECO:0000259" key="3">
    <source>
        <dbReference type="PROSITE" id="PS50240"/>
    </source>
</evidence>
<dbReference type="PANTHER" id="PTHR24256">
    <property type="entry name" value="TRYPTASE-RELATED"/>
    <property type="match status" value="1"/>
</dbReference>
<keyword evidence="4" id="KW-0645">Protease</keyword>
<dbReference type="SMART" id="SM00020">
    <property type="entry name" value="Tryp_SPc"/>
    <property type="match status" value="1"/>
</dbReference>
<dbReference type="PROSITE" id="PS00135">
    <property type="entry name" value="TRYPSIN_SER"/>
    <property type="match status" value="1"/>
</dbReference>
<dbReference type="AlphaFoldDB" id="A0A224YP08"/>
<evidence type="ECO:0000313" key="4">
    <source>
        <dbReference type="EMBL" id="MAA16301.1"/>
    </source>
</evidence>
<dbReference type="EMBL" id="GFPF01005155">
    <property type="protein sequence ID" value="MAA16301.1"/>
    <property type="molecule type" value="Transcribed_RNA"/>
</dbReference>
<dbReference type="InterPro" id="IPR001314">
    <property type="entry name" value="Peptidase_S1A"/>
</dbReference>
<dbReference type="Pfam" id="PF00089">
    <property type="entry name" value="Trypsin"/>
    <property type="match status" value="1"/>
</dbReference>
<dbReference type="PRINTS" id="PR00722">
    <property type="entry name" value="CHYMOTRYPSIN"/>
</dbReference>
<dbReference type="SUPFAM" id="SSF50494">
    <property type="entry name" value="Trypsin-like serine proteases"/>
    <property type="match status" value="1"/>
</dbReference>
<dbReference type="GO" id="GO:0006508">
    <property type="term" value="P:proteolysis"/>
    <property type="evidence" value="ECO:0007669"/>
    <property type="project" value="UniProtKB-KW"/>
</dbReference>
<evidence type="ECO:0000256" key="2">
    <source>
        <dbReference type="ARBA" id="ARBA00024195"/>
    </source>
</evidence>
<keyword evidence="1" id="KW-1015">Disulfide bond</keyword>